<keyword evidence="1 7" id="KW-0723">Serine/threonine-protein kinase</keyword>
<name>A0A0D2M662_9CHLO</name>
<dbReference type="RefSeq" id="XP_013897949.1">
    <property type="nucleotide sequence ID" value="XM_014042495.1"/>
</dbReference>
<dbReference type="PROSITE" id="PS00107">
    <property type="entry name" value="PROTEIN_KINASE_ATP"/>
    <property type="match status" value="1"/>
</dbReference>
<evidence type="ECO:0000259" key="8">
    <source>
        <dbReference type="PROSITE" id="PS50011"/>
    </source>
</evidence>
<protein>
    <recommendedName>
        <fullName evidence="8">Protein kinase domain-containing protein</fullName>
    </recommendedName>
</protein>
<dbReference type="Pfam" id="PF00069">
    <property type="entry name" value="Pkinase"/>
    <property type="match status" value="1"/>
</dbReference>
<dbReference type="OrthoDB" id="40902at2759"/>
<dbReference type="KEGG" id="mng:MNEG_9032"/>
<evidence type="ECO:0000256" key="6">
    <source>
        <dbReference type="PROSITE-ProRule" id="PRU10141"/>
    </source>
</evidence>
<dbReference type="GeneID" id="25741907"/>
<dbReference type="PROSITE" id="PS50011">
    <property type="entry name" value="PROTEIN_KINASE_DOM"/>
    <property type="match status" value="1"/>
</dbReference>
<evidence type="ECO:0000256" key="2">
    <source>
        <dbReference type="ARBA" id="ARBA00022679"/>
    </source>
</evidence>
<reference evidence="9 10" key="1">
    <citation type="journal article" date="2013" name="BMC Genomics">
        <title>Reconstruction of the lipid metabolism for the microalga Monoraphidium neglectum from its genome sequence reveals characteristics suitable for biofuel production.</title>
        <authorList>
            <person name="Bogen C."/>
            <person name="Al-Dilaimi A."/>
            <person name="Albersmeier A."/>
            <person name="Wichmann J."/>
            <person name="Grundmann M."/>
            <person name="Rupp O."/>
            <person name="Lauersen K.J."/>
            <person name="Blifernez-Klassen O."/>
            <person name="Kalinowski J."/>
            <person name="Goesmann A."/>
            <person name="Mussgnug J.H."/>
            <person name="Kruse O."/>
        </authorList>
    </citation>
    <scope>NUCLEOTIDE SEQUENCE [LARGE SCALE GENOMIC DNA]</scope>
    <source>
        <strain evidence="9 10">SAG 48.87</strain>
    </source>
</reference>
<evidence type="ECO:0000313" key="9">
    <source>
        <dbReference type="EMBL" id="KIY98929.1"/>
    </source>
</evidence>
<dbReference type="PANTHER" id="PTHR24349">
    <property type="entry name" value="SERINE/THREONINE-PROTEIN KINASE"/>
    <property type="match status" value="1"/>
</dbReference>
<dbReference type="GO" id="GO:0005524">
    <property type="term" value="F:ATP binding"/>
    <property type="evidence" value="ECO:0007669"/>
    <property type="project" value="UniProtKB-UniRule"/>
</dbReference>
<organism evidence="9 10">
    <name type="scientific">Monoraphidium neglectum</name>
    <dbReference type="NCBI Taxonomy" id="145388"/>
    <lineage>
        <taxon>Eukaryota</taxon>
        <taxon>Viridiplantae</taxon>
        <taxon>Chlorophyta</taxon>
        <taxon>core chlorophytes</taxon>
        <taxon>Chlorophyceae</taxon>
        <taxon>CS clade</taxon>
        <taxon>Sphaeropleales</taxon>
        <taxon>Selenastraceae</taxon>
        <taxon>Monoraphidium</taxon>
    </lineage>
</organism>
<dbReference type="EMBL" id="KK102015">
    <property type="protein sequence ID" value="KIY98929.1"/>
    <property type="molecule type" value="Genomic_DNA"/>
</dbReference>
<feature type="binding site" evidence="6">
    <location>
        <position position="64"/>
    </location>
    <ligand>
        <name>ATP</name>
        <dbReference type="ChEBI" id="CHEBI:30616"/>
    </ligand>
</feature>
<dbReference type="InterPro" id="IPR017441">
    <property type="entry name" value="Protein_kinase_ATP_BS"/>
</dbReference>
<dbReference type="Gene3D" id="1.10.510.10">
    <property type="entry name" value="Transferase(Phosphotransferase) domain 1"/>
    <property type="match status" value="1"/>
</dbReference>
<dbReference type="SUPFAM" id="SSF56112">
    <property type="entry name" value="Protein kinase-like (PK-like)"/>
    <property type="match status" value="1"/>
</dbReference>
<comment type="similarity">
    <text evidence="7">Belongs to the protein kinase superfamily.</text>
</comment>
<keyword evidence="10" id="KW-1185">Reference proteome</keyword>
<dbReference type="Gene3D" id="3.30.200.20">
    <property type="entry name" value="Phosphorylase Kinase, domain 1"/>
    <property type="match status" value="1"/>
</dbReference>
<keyword evidence="3 6" id="KW-0547">Nucleotide-binding</keyword>
<feature type="domain" description="Protein kinase" evidence="8">
    <location>
        <begin position="31"/>
        <end position="304"/>
    </location>
</feature>
<proteinExistence type="inferred from homology"/>
<evidence type="ECO:0000256" key="5">
    <source>
        <dbReference type="ARBA" id="ARBA00022840"/>
    </source>
</evidence>
<dbReference type="Proteomes" id="UP000054498">
    <property type="component" value="Unassembled WGS sequence"/>
</dbReference>
<dbReference type="GO" id="GO:0004674">
    <property type="term" value="F:protein serine/threonine kinase activity"/>
    <property type="evidence" value="ECO:0007669"/>
    <property type="project" value="UniProtKB-KW"/>
</dbReference>
<evidence type="ECO:0000256" key="1">
    <source>
        <dbReference type="ARBA" id="ARBA00022527"/>
    </source>
</evidence>
<accession>A0A0D2M662</accession>
<keyword evidence="4" id="KW-0418">Kinase</keyword>
<dbReference type="STRING" id="145388.A0A0D2M662"/>
<dbReference type="SMART" id="SM00220">
    <property type="entry name" value="S_TKc"/>
    <property type="match status" value="1"/>
</dbReference>
<dbReference type="InterPro" id="IPR000719">
    <property type="entry name" value="Prot_kinase_dom"/>
</dbReference>
<dbReference type="PROSITE" id="PS00108">
    <property type="entry name" value="PROTEIN_KINASE_ST"/>
    <property type="match status" value="1"/>
</dbReference>
<keyword evidence="2" id="KW-0808">Transferase</keyword>
<keyword evidence="5 6" id="KW-0067">ATP-binding</keyword>
<dbReference type="InterPro" id="IPR050205">
    <property type="entry name" value="CDPK_Ser/Thr_kinases"/>
</dbReference>
<evidence type="ECO:0000256" key="7">
    <source>
        <dbReference type="RuleBase" id="RU000304"/>
    </source>
</evidence>
<evidence type="ECO:0000256" key="3">
    <source>
        <dbReference type="ARBA" id="ARBA00022741"/>
    </source>
</evidence>
<dbReference type="AlphaFoldDB" id="A0A0D2M662"/>
<gene>
    <name evidence="9" type="ORF">MNEG_9032</name>
</gene>
<sequence length="363" mass="40969">MSSRVDVWDVQRAKDVKLDCGFRRQPLTEKYELGCALGEGGFGVVRIVRARDSGTEFACKTIRKRLDVPNLAAAKQQQHLDNIKREVAILRKLRGTLNVVYLEEAYEDDEDVHIVQELCRGGELFHRIGRRHYSEQTVASFMRAVLRTLAQCAANRILHRDIKPGNFMLLTEADDSPLKAIDFGLAVFFDPKQLPRTDLGLEGTPWYMAPEALSSAVEPVSDVWAAGVMAYQLLSGKFPFDDWQHPEAPSLSLVWRSVLTEVPRFSGKSWEGISDAAKAFCRRVLVKDPRKRPSAREALQDPWLLGNVKQRSRGAQLSSVVQRLQRYNQQNVFKRTARCLFVRTLDSAAQYAGPFAPPLSICP</sequence>
<evidence type="ECO:0000313" key="10">
    <source>
        <dbReference type="Proteomes" id="UP000054498"/>
    </source>
</evidence>
<dbReference type="InterPro" id="IPR008271">
    <property type="entry name" value="Ser/Thr_kinase_AS"/>
</dbReference>
<evidence type="ECO:0000256" key="4">
    <source>
        <dbReference type="ARBA" id="ARBA00022777"/>
    </source>
</evidence>
<dbReference type="InterPro" id="IPR011009">
    <property type="entry name" value="Kinase-like_dom_sf"/>
</dbReference>